<evidence type="ECO:0000313" key="2">
    <source>
        <dbReference type="Proteomes" id="UP001062846"/>
    </source>
</evidence>
<gene>
    <name evidence="1" type="ORF">RHMOL_Rhmol09G0128800</name>
</gene>
<dbReference type="Proteomes" id="UP001062846">
    <property type="component" value="Chromosome 9"/>
</dbReference>
<dbReference type="EMBL" id="CM046396">
    <property type="protein sequence ID" value="KAI8538757.1"/>
    <property type="molecule type" value="Genomic_DNA"/>
</dbReference>
<proteinExistence type="predicted"/>
<evidence type="ECO:0000313" key="1">
    <source>
        <dbReference type="EMBL" id="KAI8538757.1"/>
    </source>
</evidence>
<protein>
    <submittedName>
        <fullName evidence="1">Uncharacterized protein</fullName>
    </submittedName>
</protein>
<name>A0ACC0MDZ5_RHOML</name>
<keyword evidence="2" id="KW-1185">Reference proteome</keyword>
<reference evidence="1" key="1">
    <citation type="submission" date="2022-02" db="EMBL/GenBank/DDBJ databases">
        <title>Plant Genome Project.</title>
        <authorList>
            <person name="Zhang R.-G."/>
        </authorList>
    </citation>
    <scope>NUCLEOTIDE SEQUENCE</scope>
    <source>
        <strain evidence="1">AT1</strain>
    </source>
</reference>
<sequence length="517" mass="60749">MENLKELMSCKRHLIGEEEDQIAWLYKDLQWLIAFLQDLPFKFKDHKGAKNLEVRITDVVYEAETAVDLFIVNTVLEEEEEDEDEDEDEENMRKKMEEEKDKDEENMRKKMEEDEDEDGDEENMRKKMKLMKKIEEEEEEQEEENMRKKMKLMQMIEEEEDKDEEEAEEEDEDEENMRKKMKLMKKIEEEEENMRKKMKLMKMIEEEEEEAEEEENMRKKMKLMKKIEEEEENRIKKIMKKTGHGRSLNLGHVKKEIEAIKTEVKEMDDKRTCGVHTLRYLDLGWVVSQSLPASISNLWNLETLIVSPFGDSGFHLPHSIRKMVKLRHVSVTDGEVPTIDIGSPDNLVDYPLFMDNLQTLSWVNPWSCTDVLARSPNLRKLGLLVSKCGYADGRLLSLLPNLDFLNHVQELKVSSTMFVREASGVFPKLKSLKFQSHFIQRWVASGDDFPSLERLVFEQCPNLKKIPSEIGDILTLNTIELHRCKPSLAASAREIKEDQESQGNNGLFIKMTLLYLA</sequence>
<comment type="caution">
    <text evidence="1">The sequence shown here is derived from an EMBL/GenBank/DDBJ whole genome shotgun (WGS) entry which is preliminary data.</text>
</comment>
<accession>A0ACC0MDZ5</accession>
<organism evidence="1 2">
    <name type="scientific">Rhododendron molle</name>
    <name type="common">Chinese azalea</name>
    <name type="synonym">Azalea mollis</name>
    <dbReference type="NCBI Taxonomy" id="49168"/>
    <lineage>
        <taxon>Eukaryota</taxon>
        <taxon>Viridiplantae</taxon>
        <taxon>Streptophyta</taxon>
        <taxon>Embryophyta</taxon>
        <taxon>Tracheophyta</taxon>
        <taxon>Spermatophyta</taxon>
        <taxon>Magnoliopsida</taxon>
        <taxon>eudicotyledons</taxon>
        <taxon>Gunneridae</taxon>
        <taxon>Pentapetalae</taxon>
        <taxon>asterids</taxon>
        <taxon>Ericales</taxon>
        <taxon>Ericaceae</taxon>
        <taxon>Ericoideae</taxon>
        <taxon>Rhodoreae</taxon>
        <taxon>Rhododendron</taxon>
    </lineage>
</organism>